<dbReference type="Pfam" id="PF12833">
    <property type="entry name" value="HTH_18"/>
    <property type="match status" value="1"/>
</dbReference>
<dbReference type="Gene3D" id="1.10.10.60">
    <property type="entry name" value="Homeodomain-like"/>
    <property type="match status" value="1"/>
</dbReference>
<dbReference type="PANTHER" id="PTHR47894:SF1">
    <property type="entry name" value="HTH-TYPE TRANSCRIPTIONAL REGULATOR VQSM"/>
    <property type="match status" value="1"/>
</dbReference>
<protein>
    <submittedName>
        <fullName evidence="5">AraC-like DNA-binding protein</fullName>
    </submittedName>
</protein>
<evidence type="ECO:0000313" key="6">
    <source>
        <dbReference type="Proteomes" id="UP000587415"/>
    </source>
</evidence>
<feature type="domain" description="HTH araC/xylS-type" evidence="4">
    <location>
        <begin position="234"/>
        <end position="332"/>
    </location>
</feature>
<comment type="caution">
    <text evidence="5">The sequence shown here is derived from an EMBL/GenBank/DDBJ whole genome shotgun (WGS) entry which is preliminary data.</text>
</comment>
<evidence type="ECO:0000259" key="4">
    <source>
        <dbReference type="PROSITE" id="PS01124"/>
    </source>
</evidence>
<keyword evidence="1" id="KW-0805">Transcription regulation</keyword>
<gene>
    <name evidence="5" type="ORF">GGQ87_001984</name>
</gene>
<organism evidence="5 6">
    <name type="scientific">Brevundimonas alba</name>
    <dbReference type="NCBI Taxonomy" id="74314"/>
    <lineage>
        <taxon>Bacteria</taxon>
        <taxon>Pseudomonadati</taxon>
        <taxon>Pseudomonadota</taxon>
        <taxon>Alphaproteobacteria</taxon>
        <taxon>Caulobacterales</taxon>
        <taxon>Caulobacteraceae</taxon>
        <taxon>Brevundimonas</taxon>
    </lineage>
</organism>
<reference evidence="5 6" key="1">
    <citation type="submission" date="2020-03" db="EMBL/GenBank/DDBJ databases">
        <title>Genomic Encyclopedia of Type Strains, Phase IV (KMG-IV): sequencing the most valuable type-strain genomes for metagenomic binning, comparative biology and taxonomic classification.</title>
        <authorList>
            <person name="Goeker M."/>
        </authorList>
    </citation>
    <scope>NUCLEOTIDE SEQUENCE [LARGE SCALE GENOMIC DNA]</scope>
    <source>
        <strain evidence="5 6">DSM 4736</strain>
    </source>
</reference>
<dbReference type="PANTHER" id="PTHR47894">
    <property type="entry name" value="HTH-TYPE TRANSCRIPTIONAL REGULATOR GADX"/>
    <property type="match status" value="1"/>
</dbReference>
<keyword evidence="6" id="KW-1185">Reference proteome</keyword>
<evidence type="ECO:0000313" key="5">
    <source>
        <dbReference type="EMBL" id="NJC41726.1"/>
    </source>
</evidence>
<dbReference type="GO" id="GO:0003700">
    <property type="term" value="F:DNA-binding transcription factor activity"/>
    <property type="evidence" value="ECO:0007669"/>
    <property type="project" value="InterPro"/>
</dbReference>
<dbReference type="Proteomes" id="UP000587415">
    <property type="component" value="Unassembled WGS sequence"/>
</dbReference>
<dbReference type="SUPFAM" id="SSF46689">
    <property type="entry name" value="Homeodomain-like"/>
    <property type="match status" value="1"/>
</dbReference>
<evidence type="ECO:0000256" key="3">
    <source>
        <dbReference type="ARBA" id="ARBA00023163"/>
    </source>
</evidence>
<dbReference type="RefSeq" id="WP_168047069.1">
    <property type="nucleotide sequence ID" value="NZ_JAATJM010000001.1"/>
</dbReference>
<accession>A0A7X5YKS0</accession>
<evidence type="ECO:0000256" key="1">
    <source>
        <dbReference type="ARBA" id="ARBA00023015"/>
    </source>
</evidence>
<keyword evidence="2 5" id="KW-0238">DNA-binding</keyword>
<proteinExistence type="predicted"/>
<dbReference type="InterPro" id="IPR009057">
    <property type="entry name" value="Homeodomain-like_sf"/>
</dbReference>
<dbReference type="GO" id="GO:0000976">
    <property type="term" value="F:transcription cis-regulatory region binding"/>
    <property type="evidence" value="ECO:0007669"/>
    <property type="project" value="TreeGrafter"/>
</dbReference>
<dbReference type="EMBL" id="JAATJM010000001">
    <property type="protein sequence ID" value="NJC41726.1"/>
    <property type="molecule type" value="Genomic_DNA"/>
</dbReference>
<dbReference type="Pfam" id="PF12625">
    <property type="entry name" value="Arabinose_bd"/>
    <property type="match status" value="1"/>
</dbReference>
<dbReference type="GO" id="GO:0005829">
    <property type="term" value="C:cytosol"/>
    <property type="evidence" value="ECO:0007669"/>
    <property type="project" value="TreeGrafter"/>
</dbReference>
<dbReference type="AlphaFoldDB" id="A0A7X5YKS0"/>
<dbReference type="InterPro" id="IPR032687">
    <property type="entry name" value="AraC-type_N"/>
</dbReference>
<dbReference type="PROSITE" id="PS01124">
    <property type="entry name" value="HTH_ARAC_FAMILY_2"/>
    <property type="match status" value="1"/>
</dbReference>
<sequence>MATPMVDKGRFPPTLWRALRDAGLEPAKILRAAGLASTLHLDASAAFSTAQLFAVWKAVETLADDAALAPRLLRAADLSGHQPAFIAALYAADFRDGIGRIERFKRMGACEVFRAEESAGRWTIAKDWPFATEPEPAVSVDLSFIFLLELGRRGSGRRITPARVEYRRAGPAAPELEDHYGAPILFGSARNAMTFDLDDLAAPFPGHSPEFLDLVTPGLAAAFAEIQDSDDITERVKAVLKRSLASGRPEIAYVARELAMSERTLQRRITAEATTFRALLSDARRELSQQLLGDSALQIDEVTYLLGYQDTTSFYRAFRDWAGVSPGEWRAGIASRSEAPNALH</sequence>
<keyword evidence="3" id="KW-0804">Transcription</keyword>
<name>A0A7X5YKS0_9CAUL</name>
<dbReference type="SMART" id="SM00342">
    <property type="entry name" value="HTH_ARAC"/>
    <property type="match status" value="1"/>
</dbReference>
<evidence type="ECO:0000256" key="2">
    <source>
        <dbReference type="ARBA" id="ARBA00023125"/>
    </source>
</evidence>
<dbReference type="InterPro" id="IPR018060">
    <property type="entry name" value="HTH_AraC"/>
</dbReference>